<comment type="caution">
    <text evidence="2">The sequence shown here is derived from an EMBL/GenBank/DDBJ whole genome shotgun (WGS) entry which is preliminary data.</text>
</comment>
<evidence type="ECO:0000256" key="1">
    <source>
        <dbReference type="SAM" id="Phobius"/>
    </source>
</evidence>
<dbReference type="AlphaFoldDB" id="A0A512JNQ0"/>
<keyword evidence="1" id="KW-0812">Transmembrane</keyword>
<protein>
    <submittedName>
        <fullName evidence="2">Uncharacterized protein</fullName>
    </submittedName>
</protein>
<keyword evidence="1" id="KW-1133">Transmembrane helix</keyword>
<reference evidence="2 3" key="1">
    <citation type="submission" date="2019-07" db="EMBL/GenBank/DDBJ databases">
        <title>Whole genome shotgun sequence of Methylobacterium gnaphalii NBRC 107716.</title>
        <authorList>
            <person name="Hosoyama A."/>
            <person name="Uohara A."/>
            <person name="Ohji S."/>
            <person name="Ichikawa N."/>
        </authorList>
    </citation>
    <scope>NUCLEOTIDE SEQUENCE [LARGE SCALE GENOMIC DNA]</scope>
    <source>
        <strain evidence="2 3">NBRC 107716</strain>
    </source>
</reference>
<evidence type="ECO:0000313" key="3">
    <source>
        <dbReference type="Proteomes" id="UP000321750"/>
    </source>
</evidence>
<name>A0A512JNQ0_9HYPH</name>
<proteinExistence type="predicted"/>
<dbReference type="EMBL" id="BJZV01000020">
    <property type="protein sequence ID" value="GEP11584.1"/>
    <property type="molecule type" value="Genomic_DNA"/>
</dbReference>
<sequence length="63" mass="6865">MRNLLILIIVLGGGFILVGMYIAPNQPPLRAWYLANACPTLDKVSPEICAPIRKAERTGADKT</sequence>
<dbReference type="Proteomes" id="UP000321750">
    <property type="component" value="Unassembled WGS sequence"/>
</dbReference>
<organism evidence="2 3">
    <name type="scientific">Methylobacterium gnaphalii</name>
    <dbReference type="NCBI Taxonomy" id="1010610"/>
    <lineage>
        <taxon>Bacteria</taxon>
        <taxon>Pseudomonadati</taxon>
        <taxon>Pseudomonadota</taxon>
        <taxon>Alphaproteobacteria</taxon>
        <taxon>Hyphomicrobiales</taxon>
        <taxon>Methylobacteriaceae</taxon>
        <taxon>Methylobacterium</taxon>
    </lineage>
</organism>
<keyword evidence="1" id="KW-0472">Membrane</keyword>
<gene>
    <name evidence="2" type="ORF">MGN01_34290</name>
</gene>
<accession>A0A512JNQ0</accession>
<dbReference type="OrthoDB" id="8003359at2"/>
<dbReference type="RefSeq" id="WP_147048003.1">
    <property type="nucleotide sequence ID" value="NZ_BJZV01000020.1"/>
</dbReference>
<keyword evidence="3" id="KW-1185">Reference proteome</keyword>
<evidence type="ECO:0000313" key="2">
    <source>
        <dbReference type="EMBL" id="GEP11584.1"/>
    </source>
</evidence>
<feature type="transmembrane region" description="Helical" evidence="1">
    <location>
        <begin position="6"/>
        <end position="23"/>
    </location>
</feature>